<dbReference type="PANTHER" id="PTHR13847:SF289">
    <property type="entry name" value="GLYCINE OXIDASE"/>
    <property type="match status" value="1"/>
</dbReference>
<dbReference type="PANTHER" id="PTHR13847">
    <property type="entry name" value="SARCOSINE DEHYDROGENASE-RELATED"/>
    <property type="match status" value="1"/>
</dbReference>
<dbReference type="AlphaFoldDB" id="B3TCG5"/>
<dbReference type="EMBL" id="EU016671">
    <property type="protein sequence ID" value="ABZ10274.1"/>
    <property type="molecule type" value="Genomic_DNA"/>
</dbReference>
<reference evidence="3" key="1">
    <citation type="journal article" date="2008" name="ISME J.">
        <title>Genomic patterns of recombination, clonal divergence and environment in marine microbial populations.</title>
        <authorList>
            <person name="Konstantinidis K.T."/>
            <person name="Delong E.F."/>
        </authorList>
    </citation>
    <scope>NUCLEOTIDE SEQUENCE</scope>
</reference>
<dbReference type="SUPFAM" id="SSF54373">
    <property type="entry name" value="FAD-linked reductases, C-terminal domain"/>
    <property type="match status" value="1"/>
</dbReference>
<gene>
    <name evidence="3" type="ORF">ALOHA_HF4000APKG10K24ctg1g5</name>
</gene>
<dbReference type="GO" id="GO:0016491">
    <property type="term" value="F:oxidoreductase activity"/>
    <property type="evidence" value="ECO:0007669"/>
    <property type="project" value="UniProtKB-KW"/>
</dbReference>
<dbReference type="Gene3D" id="3.50.50.60">
    <property type="entry name" value="FAD/NAD(P)-binding domain"/>
    <property type="match status" value="1"/>
</dbReference>
<organism evidence="3">
    <name type="scientific">uncultured marine microorganism HF4000_APKG10K24</name>
    <dbReference type="NCBI Taxonomy" id="455562"/>
    <lineage>
        <taxon>unclassified sequences</taxon>
        <taxon>environmental samples</taxon>
    </lineage>
</organism>
<name>B3TCG5_9ZZZZ</name>
<protein>
    <submittedName>
        <fullName evidence="3">Putative FAD dependent oxidoreductase</fullName>
    </submittedName>
</protein>
<evidence type="ECO:0000313" key="3">
    <source>
        <dbReference type="EMBL" id="ABZ10274.1"/>
    </source>
</evidence>
<dbReference type="InterPro" id="IPR006076">
    <property type="entry name" value="FAD-dep_OxRdtase"/>
</dbReference>
<dbReference type="Gene3D" id="3.30.9.10">
    <property type="entry name" value="D-Amino Acid Oxidase, subunit A, domain 2"/>
    <property type="match status" value="1"/>
</dbReference>
<accession>B3TCG5</accession>
<keyword evidence="1" id="KW-0560">Oxidoreductase</keyword>
<evidence type="ECO:0000256" key="1">
    <source>
        <dbReference type="ARBA" id="ARBA00023002"/>
    </source>
</evidence>
<feature type="domain" description="FAD dependent oxidoreductase" evidence="2">
    <location>
        <begin position="7"/>
        <end position="350"/>
    </location>
</feature>
<dbReference type="SUPFAM" id="SSF51905">
    <property type="entry name" value="FAD/NAD(P)-binding domain"/>
    <property type="match status" value="1"/>
</dbReference>
<proteinExistence type="predicted"/>
<dbReference type="Pfam" id="PF01266">
    <property type="entry name" value="DAO"/>
    <property type="match status" value="1"/>
</dbReference>
<sequence length="374" mass="39329">MADTTEVVIVGGGAAGCSVAYFLALAGVKSTIIEREGVASQASGFSAGGLNPLQGTGIPGPLSEVAMESYLLHQDLFPTLNETTGVDYEWRIISLIKAAFEQEDLPELQETFDTFTAAEGFGAEMVDPAQLQDLEPRISSAVAKAVVARGNVSLDSYKYTLALVQAAEKMGTSLRSGTVQGIERSNGRVTGVLIDGGVLHCDTLVMATGPWTRIAEPWLGAYVPVDPLKGEILRMELPGGPLGYDISGGGGSLHPKPDGLVWCGTTEEWRGYDKSTTESARQYIVKGAVKLLPEMAQARLVLHTACLRPVTPDWLPIIGRTPGLDNAYLATGAGKKGILLSPAIGKAIADQITQGGTELSVGEFDPARFASPLA</sequence>
<evidence type="ECO:0000259" key="2">
    <source>
        <dbReference type="Pfam" id="PF01266"/>
    </source>
</evidence>
<dbReference type="InterPro" id="IPR036188">
    <property type="entry name" value="FAD/NAD-bd_sf"/>
</dbReference>